<accession>A0A387B3I0</accession>
<keyword evidence="8" id="KW-1185">Reference proteome</keyword>
<feature type="transmembrane region" description="Helical" evidence="5">
    <location>
        <begin position="401"/>
        <end position="422"/>
    </location>
</feature>
<dbReference type="GO" id="GO:0005886">
    <property type="term" value="C:plasma membrane"/>
    <property type="evidence" value="ECO:0007669"/>
    <property type="project" value="UniProtKB-SubCell"/>
</dbReference>
<feature type="transmembrane region" description="Helical" evidence="5">
    <location>
        <begin position="314"/>
        <end position="331"/>
    </location>
</feature>
<feature type="transmembrane region" description="Helical" evidence="5">
    <location>
        <begin position="372"/>
        <end position="395"/>
    </location>
</feature>
<dbReference type="GO" id="GO:0022857">
    <property type="term" value="F:transmembrane transporter activity"/>
    <property type="evidence" value="ECO:0007669"/>
    <property type="project" value="InterPro"/>
</dbReference>
<dbReference type="InterPro" id="IPR036259">
    <property type="entry name" value="MFS_trans_sf"/>
</dbReference>
<evidence type="ECO:0000256" key="2">
    <source>
        <dbReference type="ARBA" id="ARBA00022692"/>
    </source>
</evidence>
<dbReference type="AlphaFoldDB" id="A0A387B3I0"/>
<evidence type="ECO:0000256" key="1">
    <source>
        <dbReference type="ARBA" id="ARBA00004651"/>
    </source>
</evidence>
<dbReference type="KEGG" id="lyd:D7I47_07790"/>
<evidence type="ECO:0000256" key="3">
    <source>
        <dbReference type="ARBA" id="ARBA00022989"/>
    </source>
</evidence>
<feature type="domain" description="Major facilitator superfamily (MFS) profile" evidence="6">
    <location>
        <begin position="248"/>
        <end position="428"/>
    </location>
</feature>
<evidence type="ECO:0000259" key="6">
    <source>
        <dbReference type="PROSITE" id="PS50850"/>
    </source>
</evidence>
<dbReference type="PANTHER" id="PTHR23542">
    <property type="match status" value="1"/>
</dbReference>
<dbReference type="InterPro" id="IPR011701">
    <property type="entry name" value="MFS"/>
</dbReference>
<dbReference type="PANTHER" id="PTHR23542:SF1">
    <property type="entry name" value="MAJOR FACILITATOR SUPERFAMILY (MFS) PROFILE DOMAIN-CONTAINING PROTEIN"/>
    <property type="match status" value="1"/>
</dbReference>
<dbReference type="InterPro" id="IPR020846">
    <property type="entry name" value="MFS_dom"/>
</dbReference>
<feature type="transmembrane region" description="Helical" evidence="5">
    <location>
        <begin position="337"/>
        <end position="360"/>
    </location>
</feature>
<feature type="transmembrane region" description="Helical" evidence="5">
    <location>
        <begin position="40"/>
        <end position="64"/>
    </location>
</feature>
<keyword evidence="3 5" id="KW-1133">Transmembrane helix</keyword>
<keyword evidence="2 5" id="KW-0812">Transmembrane</keyword>
<dbReference type="SUPFAM" id="SSF103473">
    <property type="entry name" value="MFS general substrate transporter"/>
    <property type="match status" value="1"/>
</dbReference>
<dbReference type="Gene3D" id="1.20.1250.20">
    <property type="entry name" value="MFS general substrate transporter like domains"/>
    <property type="match status" value="1"/>
</dbReference>
<organism evidence="7 8">
    <name type="scientific">Protaetiibacter intestinalis</name>
    <dbReference type="NCBI Taxonomy" id="2419774"/>
    <lineage>
        <taxon>Bacteria</taxon>
        <taxon>Bacillati</taxon>
        <taxon>Actinomycetota</taxon>
        <taxon>Actinomycetes</taxon>
        <taxon>Micrococcales</taxon>
        <taxon>Microbacteriaceae</taxon>
        <taxon>Protaetiibacter</taxon>
    </lineage>
</organism>
<sequence length="428" mass="42389">MLLSCENRRMPAHPRGRIEDVTEATEPVTRLAQLRRMTGTWLFVVAFAARIPVAMNVVGVLTLVTLVRGSVAEGGLVSAALGIASGVGGPLLGAIADRHGQRGVLLVVAVLHPLVLAGLVGAVYAELPIGVVTAAGAVAGATIPPVSPLMRARWLALLAADTRAGGRGVPTALGYESMADEISFVGGPVLVGVLATTLGPVAPLAASAAIVVVFVAAFAVHPTATLVHAGDHEVADAVAPRRALLTASVLLPTAGMLAMGAFFGATLASLTAFMEEAGAGESMGLLYGIMGATSAVAAVLVGRLPARFPLGARWATGFAALALAGLALTLAPSIPVIAAVFALAGVAVGATLVTLFTIGAEAAPAGRLATTMTMLSSGIILGQGVTVALVGAVAESAGADASFAAIAIAAVAGLATALAFLARRARLN</sequence>
<feature type="transmembrane region" description="Helical" evidence="5">
    <location>
        <begin position="285"/>
        <end position="302"/>
    </location>
</feature>
<dbReference type="EMBL" id="CP032630">
    <property type="protein sequence ID" value="AYF98164.1"/>
    <property type="molecule type" value="Genomic_DNA"/>
</dbReference>
<protein>
    <submittedName>
        <fullName evidence="7">MFS transporter</fullName>
    </submittedName>
</protein>
<keyword evidence="4 5" id="KW-0472">Membrane</keyword>
<feature type="transmembrane region" description="Helical" evidence="5">
    <location>
        <begin position="76"/>
        <end position="96"/>
    </location>
</feature>
<feature type="transmembrane region" description="Helical" evidence="5">
    <location>
        <begin position="201"/>
        <end position="220"/>
    </location>
</feature>
<dbReference type="Pfam" id="PF07690">
    <property type="entry name" value="MFS_1"/>
    <property type="match status" value="1"/>
</dbReference>
<comment type="subcellular location">
    <subcellularLocation>
        <location evidence="1">Cell membrane</location>
        <topology evidence="1">Multi-pass membrane protein</topology>
    </subcellularLocation>
</comment>
<dbReference type="Proteomes" id="UP000278886">
    <property type="component" value="Chromosome"/>
</dbReference>
<reference evidence="8" key="1">
    <citation type="submission" date="2018-09" db="EMBL/GenBank/DDBJ databases">
        <title>Genome sequencing of strain 2DFWR-13.</title>
        <authorList>
            <person name="Heo J."/>
            <person name="Kim S.-J."/>
            <person name="Kwon S.-W."/>
        </authorList>
    </citation>
    <scope>NUCLEOTIDE SEQUENCE [LARGE SCALE GENOMIC DNA]</scope>
    <source>
        <strain evidence="8">2DFWR-13</strain>
    </source>
</reference>
<feature type="transmembrane region" description="Helical" evidence="5">
    <location>
        <begin position="249"/>
        <end position="273"/>
    </location>
</feature>
<dbReference type="PROSITE" id="PS50850">
    <property type="entry name" value="MFS"/>
    <property type="match status" value="1"/>
</dbReference>
<evidence type="ECO:0000313" key="8">
    <source>
        <dbReference type="Proteomes" id="UP000278886"/>
    </source>
</evidence>
<proteinExistence type="predicted"/>
<evidence type="ECO:0000313" key="7">
    <source>
        <dbReference type="EMBL" id="AYF98164.1"/>
    </source>
</evidence>
<evidence type="ECO:0000256" key="5">
    <source>
        <dbReference type="SAM" id="Phobius"/>
    </source>
</evidence>
<evidence type="ECO:0000256" key="4">
    <source>
        <dbReference type="ARBA" id="ARBA00023136"/>
    </source>
</evidence>
<gene>
    <name evidence="7" type="ORF">D7I47_07790</name>
</gene>
<name>A0A387B3I0_9MICO</name>
<feature type="transmembrane region" description="Helical" evidence="5">
    <location>
        <begin position="103"/>
        <end position="125"/>
    </location>
</feature>